<dbReference type="PROSITE" id="PS51192">
    <property type="entry name" value="HELICASE_ATP_BIND_1"/>
    <property type="match status" value="1"/>
</dbReference>
<organism evidence="7 8">
    <name type="scientific">Erwinia typographi</name>
    <dbReference type="NCBI Taxonomy" id="371042"/>
    <lineage>
        <taxon>Bacteria</taxon>
        <taxon>Pseudomonadati</taxon>
        <taxon>Pseudomonadota</taxon>
        <taxon>Gammaproteobacteria</taxon>
        <taxon>Enterobacterales</taxon>
        <taxon>Erwiniaceae</taxon>
        <taxon>Erwinia</taxon>
    </lineage>
</organism>
<dbReference type="PROSITE" id="PS51194">
    <property type="entry name" value="HELICASE_CTER"/>
    <property type="match status" value="1"/>
</dbReference>
<dbReference type="InterPro" id="IPR001650">
    <property type="entry name" value="Helicase_C-like"/>
</dbReference>
<sequence>MSELSSNNIHLAARLAEDAFASPYFKEIYKYISELYDKFLFDRGAIKILELSETNKISHALRFADILSHSDVEVYRTRAFEIISKIAAFKNDDPYFKFIGSAVINRIGVYAAGKLISDGVSLPLDREIDSIIKKSVQKTDDDGIYFTDRQYELYQLLKNSSTISFAGPTSMGKSFVINAYIKEITSKYNDKNIVLIVPTRALISQNALKLKNEMANSACSNSYTIVTTSYMIDSEVDSGYIFILTPERLVSLISTIPELKIDYLFVDEAQKLTTKNDSRSLVTYSAIEQTLNNNPGAKLFFSSPNLSNPDVFNSLFNRSKSKVYRSTEGATALNMYFIDLLNDSFSVVNTHDRNLEKIERDFNKYKSANDLIYKLNHKKSKIIYCGGVESTLVRTRDFIKYLKINNRAIKPKNIEISAQIREFVHDNYELAEAINYGVAFHFGNLPQSIRDLIEHNFKIGNIEYLFCTSTLLEGVNLPARSVFILTHKKGLSPLEPVDFWNLAGRAGRLAMELSGDIFCIRDEVKIWDNKAINNILLSDRNDISLTPSFYIEDKKRLNELHEIIATGETGKIKNSEFLRTLGDMIRIDTMRDEKHLPLINYFQHSGKPEIVLSAKNSTKDINLPLNILLANSHIPVDSQYNAFNKIKSLSVNEIKLSWQLSYDEIKSKLSLIFELYQIDKFATGQNRLYSNSIPYYALILSQWMYGNSLQEIISGAIIYKKNKTIYIKNAPIPFDSNNSSHITALVNDTIKDIELRVGYLLQNYISHYCQLLTYIHHGNPGANWSQFIEFGSNDPIVWHLQMMGFSRDCAVYLKRNFSKHLKMNVESNKLVIKNKSTIKESVKKNKLYSLEIHSLL</sequence>
<proteinExistence type="predicted"/>
<dbReference type="EMBL" id="JRUQ01000006">
    <property type="protein sequence ID" value="KGT95783.1"/>
    <property type="molecule type" value="Genomic_DNA"/>
</dbReference>
<name>A0A0A4AD58_9GAMM</name>
<evidence type="ECO:0000256" key="2">
    <source>
        <dbReference type="ARBA" id="ARBA00022801"/>
    </source>
</evidence>
<dbReference type="OrthoDB" id="9815222at2"/>
<dbReference type="Proteomes" id="UP000030351">
    <property type="component" value="Unassembled WGS sequence"/>
</dbReference>
<gene>
    <name evidence="7" type="ORF">NG99_01170</name>
</gene>
<dbReference type="Pfam" id="PF00270">
    <property type="entry name" value="DEAD"/>
    <property type="match status" value="1"/>
</dbReference>
<dbReference type="SUPFAM" id="SSF52540">
    <property type="entry name" value="P-loop containing nucleoside triphosphate hydrolases"/>
    <property type="match status" value="1"/>
</dbReference>
<dbReference type="PANTHER" id="PTHR47961">
    <property type="entry name" value="DNA POLYMERASE THETA, PUTATIVE (AFU_ORTHOLOGUE AFUA_1G05260)-RELATED"/>
    <property type="match status" value="1"/>
</dbReference>
<dbReference type="PANTHER" id="PTHR47961:SF6">
    <property type="entry name" value="DNA-DIRECTED DNA POLYMERASE"/>
    <property type="match status" value="1"/>
</dbReference>
<protein>
    <submittedName>
        <fullName evidence="7">DEAD/DEAH box helicase</fullName>
    </submittedName>
</protein>
<dbReference type="GO" id="GO:0005524">
    <property type="term" value="F:ATP binding"/>
    <property type="evidence" value="ECO:0007669"/>
    <property type="project" value="UniProtKB-KW"/>
</dbReference>
<dbReference type="SMART" id="SM00487">
    <property type="entry name" value="DEXDc"/>
    <property type="match status" value="1"/>
</dbReference>
<dbReference type="AlphaFoldDB" id="A0A0A4AD58"/>
<dbReference type="Gene3D" id="3.40.50.300">
    <property type="entry name" value="P-loop containing nucleotide triphosphate hydrolases"/>
    <property type="match status" value="2"/>
</dbReference>
<feature type="domain" description="Helicase ATP-binding" evidence="5">
    <location>
        <begin position="154"/>
        <end position="323"/>
    </location>
</feature>
<reference evidence="7 8" key="1">
    <citation type="submission" date="2014-10" db="EMBL/GenBank/DDBJ databases">
        <title>Genome sequence of Erwinia typographi M043b.</title>
        <authorList>
            <person name="Chan K.-G."/>
            <person name="Tan W.-S."/>
        </authorList>
    </citation>
    <scope>NUCLEOTIDE SEQUENCE [LARGE SCALE GENOMIC DNA]</scope>
    <source>
        <strain evidence="7 8">M043b</strain>
    </source>
</reference>
<keyword evidence="2" id="KW-0378">Hydrolase</keyword>
<dbReference type="InterPro" id="IPR011545">
    <property type="entry name" value="DEAD/DEAH_box_helicase_dom"/>
</dbReference>
<accession>A0A0A4AD58</accession>
<dbReference type="InterPro" id="IPR014001">
    <property type="entry name" value="Helicase_ATP-bd"/>
</dbReference>
<evidence type="ECO:0000256" key="4">
    <source>
        <dbReference type="ARBA" id="ARBA00022840"/>
    </source>
</evidence>
<dbReference type="GO" id="GO:0004386">
    <property type="term" value="F:helicase activity"/>
    <property type="evidence" value="ECO:0007669"/>
    <property type="project" value="UniProtKB-KW"/>
</dbReference>
<evidence type="ECO:0000256" key="1">
    <source>
        <dbReference type="ARBA" id="ARBA00022741"/>
    </source>
</evidence>
<dbReference type="eggNOG" id="COG1204">
    <property type="taxonomic scope" value="Bacteria"/>
</dbReference>
<dbReference type="STRING" id="371042.NG99_01170"/>
<evidence type="ECO:0000259" key="5">
    <source>
        <dbReference type="PROSITE" id="PS51192"/>
    </source>
</evidence>
<keyword evidence="8" id="KW-1185">Reference proteome</keyword>
<evidence type="ECO:0000256" key="3">
    <source>
        <dbReference type="ARBA" id="ARBA00022806"/>
    </source>
</evidence>
<dbReference type="InterPro" id="IPR027417">
    <property type="entry name" value="P-loop_NTPase"/>
</dbReference>
<feature type="domain" description="Helicase C-terminal" evidence="6">
    <location>
        <begin position="367"/>
        <end position="557"/>
    </location>
</feature>
<dbReference type="InterPro" id="IPR050474">
    <property type="entry name" value="Hel308_SKI2-like"/>
</dbReference>
<comment type="caution">
    <text evidence="7">The sequence shown here is derived from an EMBL/GenBank/DDBJ whole genome shotgun (WGS) entry which is preliminary data.</text>
</comment>
<evidence type="ECO:0000259" key="6">
    <source>
        <dbReference type="PROSITE" id="PS51194"/>
    </source>
</evidence>
<dbReference type="SMART" id="SM00490">
    <property type="entry name" value="HELICc"/>
    <property type="match status" value="1"/>
</dbReference>
<keyword evidence="3 7" id="KW-0347">Helicase</keyword>
<dbReference type="Pfam" id="PF00271">
    <property type="entry name" value="Helicase_C"/>
    <property type="match status" value="1"/>
</dbReference>
<evidence type="ECO:0000313" key="8">
    <source>
        <dbReference type="Proteomes" id="UP000030351"/>
    </source>
</evidence>
<keyword evidence="1" id="KW-0547">Nucleotide-binding</keyword>
<dbReference type="GO" id="GO:0016787">
    <property type="term" value="F:hydrolase activity"/>
    <property type="evidence" value="ECO:0007669"/>
    <property type="project" value="UniProtKB-KW"/>
</dbReference>
<dbReference type="GO" id="GO:0003676">
    <property type="term" value="F:nucleic acid binding"/>
    <property type="evidence" value="ECO:0007669"/>
    <property type="project" value="InterPro"/>
</dbReference>
<evidence type="ECO:0000313" key="7">
    <source>
        <dbReference type="EMBL" id="KGT95783.1"/>
    </source>
</evidence>
<keyword evidence="4" id="KW-0067">ATP-binding</keyword>
<dbReference type="RefSeq" id="WP_034887530.1">
    <property type="nucleotide sequence ID" value="NZ_JRUQ01000006.1"/>
</dbReference>